<dbReference type="Proteomes" id="UP001239782">
    <property type="component" value="Chromosome"/>
</dbReference>
<feature type="domain" description="PilZ" evidence="1">
    <location>
        <begin position="10"/>
        <end position="103"/>
    </location>
</feature>
<dbReference type="KEGG" id="plei:Q9312_05620"/>
<dbReference type="Pfam" id="PF07238">
    <property type="entry name" value="PilZ"/>
    <property type="match status" value="1"/>
</dbReference>
<dbReference type="EMBL" id="CP133548">
    <property type="protein sequence ID" value="WMS88391.1"/>
    <property type="molecule type" value="Genomic_DNA"/>
</dbReference>
<name>A0AA51X7Z2_9GAMM</name>
<dbReference type="Gene3D" id="2.40.10.220">
    <property type="entry name" value="predicted glycosyltransferase like domains"/>
    <property type="match status" value="1"/>
</dbReference>
<dbReference type="RefSeq" id="WP_309203605.1">
    <property type="nucleotide sequence ID" value="NZ_CP133548.1"/>
</dbReference>
<accession>A0AA51X7Z2</accession>
<dbReference type="AlphaFoldDB" id="A0AA51X7Z2"/>
<protein>
    <submittedName>
        <fullName evidence="2">PilZ domain-containing protein</fullName>
    </submittedName>
</protein>
<dbReference type="SUPFAM" id="SSF141371">
    <property type="entry name" value="PilZ domain-like"/>
    <property type="match status" value="1"/>
</dbReference>
<proteinExistence type="predicted"/>
<evidence type="ECO:0000313" key="2">
    <source>
        <dbReference type="EMBL" id="WMS88391.1"/>
    </source>
</evidence>
<dbReference type="GO" id="GO:0035438">
    <property type="term" value="F:cyclic-di-GMP binding"/>
    <property type="evidence" value="ECO:0007669"/>
    <property type="project" value="InterPro"/>
</dbReference>
<evidence type="ECO:0000259" key="1">
    <source>
        <dbReference type="Pfam" id="PF07238"/>
    </source>
</evidence>
<keyword evidence="3" id="KW-1185">Reference proteome</keyword>
<evidence type="ECO:0000313" key="3">
    <source>
        <dbReference type="Proteomes" id="UP001239782"/>
    </source>
</evidence>
<dbReference type="InterPro" id="IPR009875">
    <property type="entry name" value="PilZ_domain"/>
</dbReference>
<sequence>MEKLELRGEQRVVREEVVFIEVLSSSVNDENGLVVKCTTADISRRGIKVSTNYPIDVGAYLELLIDFNQDSLKYLLTGEVKWCNQIDSEPTYHCGFELLDAEHSDIKLWQELFD</sequence>
<gene>
    <name evidence="2" type="ORF">Q9312_05620</name>
</gene>
<organism evidence="2 3">
    <name type="scientific">Pleionea litopenaei</name>
    <dbReference type="NCBI Taxonomy" id="3070815"/>
    <lineage>
        <taxon>Bacteria</taxon>
        <taxon>Pseudomonadati</taxon>
        <taxon>Pseudomonadota</taxon>
        <taxon>Gammaproteobacteria</taxon>
        <taxon>Oceanospirillales</taxon>
        <taxon>Pleioneaceae</taxon>
        <taxon>Pleionea</taxon>
    </lineage>
</organism>
<reference evidence="2 3" key="1">
    <citation type="submission" date="2023-08" db="EMBL/GenBank/DDBJ databases">
        <title>Pleionea litopenaei sp. nov., isolated from stomach of juvenile Litopenaeus vannamei.</title>
        <authorList>
            <person name="Rho A.M."/>
            <person name="Hwang C.Y."/>
        </authorList>
    </citation>
    <scope>NUCLEOTIDE SEQUENCE [LARGE SCALE GENOMIC DNA]</scope>
    <source>
        <strain evidence="2 3">HL-JVS1</strain>
    </source>
</reference>